<protein>
    <submittedName>
        <fullName evidence="1">Uncharacterized protein</fullName>
    </submittedName>
</protein>
<dbReference type="AlphaFoldDB" id="A0A087UG20"/>
<evidence type="ECO:0000313" key="1">
    <source>
        <dbReference type="EMBL" id="KFM76309.1"/>
    </source>
</evidence>
<proteinExistence type="predicted"/>
<dbReference type="EMBL" id="KK119650">
    <property type="protein sequence ID" value="KFM76309.1"/>
    <property type="molecule type" value="Genomic_DNA"/>
</dbReference>
<sequence length="57" mass="6884">MYVKIINPDKQAENDILQLLKSYSRVTQYRSQKTDFWLSETYLYDFVRSSVICDKNQ</sequence>
<accession>A0A087UG20</accession>
<feature type="non-terminal residue" evidence="1">
    <location>
        <position position="57"/>
    </location>
</feature>
<organism evidence="1 2">
    <name type="scientific">Stegodyphus mimosarum</name>
    <name type="common">African social velvet spider</name>
    <dbReference type="NCBI Taxonomy" id="407821"/>
    <lineage>
        <taxon>Eukaryota</taxon>
        <taxon>Metazoa</taxon>
        <taxon>Ecdysozoa</taxon>
        <taxon>Arthropoda</taxon>
        <taxon>Chelicerata</taxon>
        <taxon>Arachnida</taxon>
        <taxon>Araneae</taxon>
        <taxon>Araneomorphae</taxon>
        <taxon>Entelegynae</taxon>
        <taxon>Eresoidea</taxon>
        <taxon>Eresidae</taxon>
        <taxon>Stegodyphus</taxon>
    </lineage>
</organism>
<dbReference type="Proteomes" id="UP000054359">
    <property type="component" value="Unassembled WGS sequence"/>
</dbReference>
<gene>
    <name evidence="1" type="ORF">X975_16165</name>
</gene>
<name>A0A087UG20_STEMI</name>
<reference evidence="1 2" key="1">
    <citation type="submission" date="2013-11" db="EMBL/GenBank/DDBJ databases">
        <title>Genome sequencing of Stegodyphus mimosarum.</title>
        <authorList>
            <person name="Bechsgaard J."/>
        </authorList>
    </citation>
    <scope>NUCLEOTIDE SEQUENCE [LARGE SCALE GENOMIC DNA]</scope>
</reference>
<evidence type="ECO:0000313" key="2">
    <source>
        <dbReference type="Proteomes" id="UP000054359"/>
    </source>
</evidence>
<keyword evidence="2" id="KW-1185">Reference proteome</keyword>